<gene>
    <name evidence="9" type="primary">METTL16</name>
    <name evidence="9" type="ORF">OS493_033442</name>
</gene>
<feature type="region of interest" description="Disordered" evidence="7">
    <location>
        <begin position="335"/>
        <end position="423"/>
    </location>
</feature>
<keyword evidence="4 6" id="KW-0949">S-adenosyl-L-methionine</keyword>
<proteinExistence type="inferred from homology"/>
<comment type="similarity">
    <text evidence="1 5">Belongs to the methyltransferase superfamily. METTL16/RlmF family.</text>
</comment>
<dbReference type="CDD" id="cd02440">
    <property type="entry name" value="AdoMet_MTases"/>
    <property type="match status" value="1"/>
</dbReference>
<feature type="binding site" evidence="6">
    <location>
        <position position="79"/>
    </location>
    <ligand>
        <name>S-adenosyl-L-methionine</name>
        <dbReference type="ChEBI" id="CHEBI:59789"/>
    </ligand>
</feature>
<feature type="binding site" evidence="6">
    <location>
        <position position="56"/>
    </location>
    <ligand>
        <name>S-adenosyl-L-methionine</name>
        <dbReference type="ChEBI" id="CHEBI:59789"/>
    </ligand>
</feature>
<evidence type="ECO:0000256" key="7">
    <source>
        <dbReference type="SAM" id="MobiDB-lite"/>
    </source>
</evidence>
<dbReference type="PANTHER" id="PTHR13393">
    <property type="entry name" value="SAM-DEPENDENT METHYLTRANSFERASE"/>
    <property type="match status" value="1"/>
</dbReference>
<dbReference type="Pfam" id="PF05971">
    <property type="entry name" value="Methyltransf_10"/>
    <property type="match status" value="1"/>
</dbReference>
<protein>
    <recommendedName>
        <fullName evidence="5">U6 small nuclear RNA (adenine-(43)-N(6))-methyltransferase</fullName>
        <ecNumber evidence="5">2.1.1.-</ecNumber>
    </recommendedName>
</protein>
<dbReference type="PIRSF" id="PIRSF037350">
    <property type="entry name" value="Mtase_ZK1128_prd"/>
    <property type="match status" value="1"/>
</dbReference>
<organism evidence="9 10">
    <name type="scientific">Desmophyllum pertusum</name>
    <dbReference type="NCBI Taxonomy" id="174260"/>
    <lineage>
        <taxon>Eukaryota</taxon>
        <taxon>Metazoa</taxon>
        <taxon>Cnidaria</taxon>
        <taxon>Anthozoa</taxon>
        <taxon>Hexacorallia</taxon>
        <taxon>Scleractinia</taxon>
        <taxon>Caryophylliina</taxon>
        <taxon>Caryophylliidae</taxon>
        <taxon>Desmophyllum</taxon>
    </lineage>
</organism>
<evidence type="ECO:0000256" key="4">
    <source>
        <dbReference type="ARBA" id="ARBA00022691"/>
    </source>
</evidence>
<feature type="compositionally biased region" description="Basic and acidic residues" evidence="7">
    <location>
        <begin position="352"/>
        <end position="361"/>
    </location>
</feature>
<evidence type="ECO:0000256" key="5">
    <source>
        <dbReference type="PIRNR" id="PIRNR037350"/>
    </source>
</evidence>
<accession>A0A9W9ZX44</accession>
<dbReference type="InterPro" id="IPR017182">
    <property type="entry name" value="METTL16/PsiM"/>
</dbReference>
<keyword evidence="8" id="KW-0732">Signal</keyword>
<evidence type="ECO:0000256" key="8">
    <source>
        <dbReference type="SAM" id="SignalP"/>
    </source>
</evidence>
<comment type="caution">
    <text evidence="9">The sequence shown here is derived from an EMBL/GenBank/DDBJ whole genome shotgun (WGS) entry which is preliminary data.</text>
</comment>
<dbReference type="GO" id="GO:0008168">
    <property type="term" value="F:methyltransferase activity"/>
    <property type="evidence" value="ECO:0007669"/>
    <property type="project" value="UniProtKB-UniRule"/>
</dbReference>
<evidence type="ECO:0000313" key="9">
    <source>
        <dbReference type="EMBL" id="KAJ7389120.1"/>
    </source>
</evidence>
<keyword evidence="3 5" id="KW-0808">Transferase</keyword>
<keyword evidence="2 5" id="KW-0489">Methyltransferase</keyword>
<dbReference type="InterPro" id="IPR029063">
    <property type="entry name" value="SAM-dependent_MTases_sf"/>
</dbReference>
<sequence length="478" mass="53178">MQAVIVITMHILLLLVLLPWLFLDPPINKEHILTDHYIFIECKAYNLVVGKKPVPGSGASCIYPLLGAKLNNWHFLATEVDELSVSYAKDNVKCNGLESNIRVKEVTHGSFLKKPLEDEDTKEFDFCMCNPPFFISEFEASHGIARSDKRPQPSGVCTGTETETVTGGGEVEFVKEIIKDSLFLKEQVSWYTTMLGKKSSLAPVLACLRENGIKTVTSTEFCQGQTMRWGVAWSFLPGVTVQDSPSKRRKRAKKTKPLHFVIPDELAATHAGSEKQAQMSDKVTAIGKYVKEILNELKVTAKEQKKADKSRGILAFHCHACEITWAHQRRKRRENLGKGVPQENTGDCQPGRVDEAAKQRVGDTSNNMEIQEACEEDNNEEKNVSSTDEALTSSDVCTSEMSDSQECPSASVSNDPQKDASVSRPLMSFTVRVGIGTEMSDDLPGDGVVLEMTWIAGQNKNDLYQLFQFFQNKLLKGF</sequence>
<dbReference type="PANTHER" id="PTHR13393:SF0">
    <property type="entry name" value="RNA N6-ADENOSINE-METHYLTRANSFERASE METTL16"/>
    <property type="match status" value="1"/>
</dbReference>
<reference evidence="9" key="1">
    <citation type="submission" date="2023-01" db="EMBL/GenBank/DDBJ databases">
        <title>Genome assembly of the deep-sea coral Lophelia pertusa.</title>
        <authorList>
            <person name="Herrera S."/>
            <person name="Cordes E."/>
        </authorList>
    </citation>
    <scope>NUCLEOTIDE SEQUENCE</scope>
    <source>
        <strain evidence="9">USNM1676648</strain>
        <tissue evidence="9">Polyp</tissue>
    </source>
</reference>
<feature type="chain" id="PRO_5040852977" description="U6 small nuclear RNA (adenine-(43)-N(6))-methyltransferase" evidence="8">
    <location>
        <begin position="24"/>
        <end position="478"/>
    </location>
</feature>
<dbReference type="EMBL" id="MU825440">
    <property type="protein sequence ID" value="KAJ7389120.1"/>
    <property type="molecule type" value="Genomic_DNA"/>
</dbReference>
<keyword evidence="10" id="KW-1185">Reference proteome</keyword>
<dbReference type="GO" id="GO:0070475">
    <property type="term" value="P:rRNA base methylation"/>
    <property type="evidence" value="ECO:0007669"/>
    <property type="project" value="TreeGrafter"/>
</dbReference>
<dbReference type="Gene3D" id="3.40.50.150">
    <property type="entry name" value="Vaccinia Virus protein VP39"/>
    <property type="match status" value="1"/>
</dbReference>
<dbReference type="AlphaFoldDB" id="A0A9W9ZX44"/>
<dbReference type="SUPFAM" id="SSF53335">
    <property type="entry name" value="S-adenosyl-L-methionine-dependent methyltransferases"/>
    <property type="match status" value="1"/>
</dbReference>
<dbReference type="OrthoDB" id="514248at2759"/>
<feature type="binding site" evidence="6">
    <location>
        <position position="130"/>
    </location>
    <ligand>
        <name>S-adenosyl-L-methionine</name>
        <dbReference type="ChEBI" id="CHEBI:59789"/>
    </ligand>
</feature>
<name>A0A9W9ZX44_9CNID</name>
<evidence type="ECO:0000313" key="10">
    <source>
        <dbReference type="Proteomes" id="UP001163046"/>
    </source>
</evidence>
<dbReference type="Proteomes" id="UP001163046">
    <property type="component" value="Unassembled WGS sequence"/>
</dbReference>
<feature type="compositionally biased region" description="Polar residues" evidence="7">
    <location>
        <begin position="384"/>
        <end position="415"/>
    </location>
</feature>
<dbReference type="InterPro" id="IPR010286">
    <property type="entry name" value="METTL16/RlmF"/>
</dbReference>
<evidence type="ECO:0000256" key="3">
    <source>
        <dbReference type="ARBA" id="ARBA00022679"/>
    </source>
</evidence>
<dbReference type="GO" id="GO:0005634">
    <property type="term" value="C:nucleus"/>
    <property type="evidence" value="ECO:0007669"/>
    <property type="project" value="TreeGrafter"/>
</dbReference>
<feature type="signal peptide" evidence="8">
    <location>
        <begin position="1"/>
        <end position="23"/>
    </location>
</feature>
<evidence type="ECO:0000256" key="1">
    <source>
        <dbReference type="ARBA" id="ARBA00005878"/>
    </source>
</evidence>
<evidence type="ECO:0000256" key="2">
    <source>
        <dbReference type="ARBA" id="ARBA00022603"/>
    </source>
</evidence>
<dbReference type="EC" id="2.1.1.-" evidence="5"/>
<evidence type="ECO:0000256" key="6">
    <source>
        <dbReference type="PIRSR" id="PIRSR037350-1"/>
    </source>
</evidence>